<keyword evidence="2" id="KW-1185">Reference proteome</keyword>
<dbReference type="EMBL" id="SHLY01000003">
    <property type="protein sequence ID" value="TAA45871.1"/>
    <property type="molecule type" value="Genomic_DNA"/>
</dbReference>
<sequence length="133" mass="15180">MSKYHPDEHNSRVHPRVSMRVQRLRLRLKPKGWRYLLSGWQHTTLLNISNDGIGFKSRHMFIVGTCYAMILGVGDQQQCHVRIVRVDQVGSSFYCGAKLVDHTALLQRLIAGIKPTRAHQGAPAQPRRSLRLS</sequence>
<accession>A0ABY1WP75</accession>
<evidence type="ECO:0000313" key="1">
    <source>
        <dbReference type="EMBL" id="TAA45871.1"/>
    </source>
</evidence>
<evidence type="ECO:0000313" key="2">
    <source>
        <dbReference type="Proteomes" id="UP000292544"/>
    </source>
</evidence>
<comment type="caution">
    <text evidence="1">The sequence shown here is derived from an EMBL/GenBank/DDBJ whole genome shotgun (WGS) entry which is preliminary data.</text>
</comment>
<organism evidence="1 2">
    <name type="scientific">Corallincola spongiicola</name>
    <dbReference type="NCBI Taxonomy" id="2520508"/>
    <lineage>
        <taxon>Bacteria</taxon>
        <taxon>Pseudomonadati</taxon>
        <taxon>Pseudomonadota</taxon>
        <taxon>Gammaproteobacteria</taxon>
        <taxon>Alteromonadales</taxon>
        <taxon>Psychromonadaceae</taxon>
        <taxon>Corallincola</taxon>
    </lineage>
</organism>
<protein>
    <recommendedName>
        <fullName evidence="3">PilZ domain-containing protein</fullName>
    </recommendedName>
</protein>
<gene>
    <name evidence="1" type="ORF">EXY25_10980</name>
</gene>
<proteinExistence type="predicted"/>
<evidence type="ECO:0008006" key="3">
    <source>
        <dbReference type="Google" id="ProtNLM"/>
    </source>
</evidence>
<dbReference type="Proteomes" id="UP000292544">
    <property type="component" value="Unassembled WGS sequence"/>
</dbReference>
<reference evidence="2" key="1">
    <citation type="submission" date="2019-02" db="EMBL/GenBank/DDBJ databases">
        <title>Draft genome sequence of Muricauda sp. 176CP4-71.</title>
        <authorList>
            <person name="Park J.-S."/>
        </authorList>
    </citation>
    <scope>NUCLEOTIDE SEQUENCE [LARGE SCALE GENOMIC DNA]</scope>
    <source>
        <strain evidence="2">176GS2-150</strain>
    </source>
</reference>
<name>A0ABY1WP75_9GAMM</name>